<evidence type="ECO:0000256" key="5">
    <source>
        <dbReference type="ARBA" id="ARBA00023295"/>
    </source>
</evidence>
<comment type="caution">
    <text evidence="11">The sequence shown here is derived from an EMBL/GenBank/DDBJ whole genome shotgun (WGS) entry which is preliminary data.</text>
</comment>
<keyword evidence="12" id="KW-1185">Reference proteome</keyword>
<gene>
    <name evidence="11" type="ORF">F8566_16940</name>
</gene>
<dbReference type="PROSITE" id="PS51257">
    <property type="entry name" value="PROKAR_LIPOPROTEIN"/>
    <property type="match status" value="1"/>
</dbReference>
<name>A0A6H9Z004_9ACTN</name>
<proteinExistence type="inferred from homology"/>
<dbReference type="Gene3D" id="3.20.20.80">
    <property type="entry name" value="Glycosidases"/>
    <property type="match status" value="1"/>
</dbReference>
<keyword evidence="6" id="KW-0624">Polysaccharide degradation</keyword>
<evidence type="ECO:0000256" key="1">
    <source>
        <dbReference type="ARBA" id="ARBA00005641"/>
    </source>
</evidence>
<dbReference type="InterPro" id="IPR001547">
    <property type="entry name" value="Glyco_hydro_5"/>
</dbReference>
<evidence type="ECO:0000256" key="9">
    <source>
        <dbReference type="SAM" id="SignalP"/>
    </source>
</evidence>
<organism evidence="11 12">
    <name type="scientific">Actinomadura rudentiformis</name>
    <dbReference type="NCBI Taxonomy" id="359158"/>
    <lineage>
        <taxon>Bacteria</taxon>
        <taxon>Bacillati</taxon>
        <taxon>Actinomycetota</taxon>
        <taxon>Actinomycetes</taxon>
        <taxon>Streptosporangiales</taxon>
        <taxon>Thermomonosporaceae</taxon>
        <taxon>Actinomadura</taxon>
    </lineage>
</organism>
<evidence type="ECO:0000256" key="7">
    <source>
        <dbReference type="RuleBase" id="RU361153"/>
    </source>
</evidence>
<evidence type="ECO:0000256" key="6">
    <source>
        <dbReference type="ARBA" id="ARBA00023326"/>
    </source>
</evidence>
<dbReference type="EMBL" id="WBMT01000007">
    <property type="protein sequence ID" value="KAB2348469.1"/>
    <property type="molecule type" value="Genomic_DNA"/>
</dbReference>
<sequence>MRRLTATFTATLAFAAVTACSAATPSQEGSLAGARSSTGTRSGTGGKATALAGKLRTTAKQAFVGARGPEQLNGPNLQPIWGADDPGTWGQDTYDQIKAKGFTAVRMVLFWDDFEPSKGRWNETAFSTLSTALNRAKAAGLYVVFDCVHLVGTPEGQSRVPAWAQTADGMGAVAANGLGFLQQLATRFGANEALAAYDPVNEPYRWPVDHKSVLADYTKIINAIRAKDTRTSIMIEPTYGDAKVPDADLAGLTPANRTNLIWSFHDYYVGGKGEGYNSNGIGVTPNASDGDTGYDPAHKADLAAHLQVQINTATKAGMPVWIGEFGIGAGTSGHDQFIKDKVALYKSKGIGYSWWEYKDNAGAFSMINHEDDSWKPWVGLLF</sequence>
<comment type="similarity">
    <text evidence="1 7">Belongs to the glycosyl hydrolase 5 (cellulase A) family.</text>
</comment>
<keyword evidence="4" id="KW-0119">Carbohydrate metabolism</keyword>
<keyword evidence="9" id="KW-0732">Signal</keyword>
<evidence type="ECO:0000313" key="11">
    <source>
        <dbReference type="EMBL" id="KAB2348469.1"/>
    </source>
</evidence>
<dbReference type="Proteomes" id="UP000468735">
    <property type="component" value="Unassembled WGS sequence"/>
</dbReference>
<keyword evidence="2 7" id="KW-0378">Hydrolase</keyword>
<dbReference type="OrthoDB" id="4771662at2"/>
<evidence type="ECO:0000256" key="2">
    <source>
        <dbReference type="ARBA" id="ARBA00022801"/>
    </source>
</evidence>
<feature type="chain" id="PRO_5026261613" evidence="9">
    <location>
        <begin position="23"/>
        <end position="382"/>
    </location>
</feature>
<keyword evidence="5 7" id="KW-0326">Glycosidase</keyword>
<dbReference type="GO" id="GO:0005576">
    <property type="term" value="C:extracellular region"/>
    <property type="evidence" value="ECO:0007669"/>
    <property type="project" value="TreeGrafter"/>
</dbReference>
<dbReference type="GO" id="GO:0008422">
    <property type="term" value="F:beta-glucosidase activity"/>
    <property type="evidence" value="ECO:0007669"/>
    <property type="project" value="TreeGrafter"/>
</dbReference>
<dbReference type="GO" id="GO:0030245">
    <property type="term" value="P:cellulose catabolic process"/>
    <property type="evidence" value="ECO:0007669"/>
    <property type="project" value="UniProtKB-KW"/>
</dbReference>
<dbReference type="AlphaFoldDB" id="A0A6H9Z004"/>
<dbReference type="PANTHER" id="PTHR31297">
    <property type="entry name" value="GLUCAN ENDO-1,6-BETA-GLUCOSIDASE B"/>
    <property type="match status" value="1"/>
</dbReference>
<feature type="signal peptide" evidence="9">
    <location>
        <begin position="1"/>
        <end position="22"/>
    </location>
</feature>
<feature type="region of interest" description="Disordered" evidence="8">
    <location>
        <begin position="26"/>
        <end position="48"/>
    </location>
</feature>
<evidence type="ECO:0000256" key="8">
    <source>
        <dbReference type="SAM" id="MobiDB-lite"/>
    </source>
</evidence>
<dbReference type="InterPro" id="IPR050386">
    <property type="entry name" value="Glycosyl_hydrolase_5"/>
</dbReference>
<dbReference type="GO" id="GO:0009986">
    <property type="term" value="C:cell surface"/>
    <property type="evidence" value="ECO:0007669"/>
    <property type="project" value="TreeGrafter"/>
</dbReference>
<dbReference type="InterPro" id="IPR017853">
    <property type="entry name" value="GH"/>
</dbReference>
<evidence type="ECO:0000256" key="4">
    <source>
        <dbReference type="ARBA" id="ARBA00023277"/>
    </source>
</evidence>
<keyword evidence="3" id="KW-0136">Cellulose degradation</keyword>
<evidence type="ECO:0000259" key="10">
    <source>
        <dbReference type="Pfam" id="PF00150"/>
    </source>
</evidence>
<dbReference type="PANTHER" id="PTHR31297:SF41">
    <property type="entry name" value="ENDOGLUCANASE, PUTATIVE (AFU_ORTHOLOGUE AFUA_5G01830)-RELATED"/>
    <property type="match status" value="1"/>
</dbReference>
<protein>
    <submittedName>
        <fullName evidence="11">Glycoside hydrolase family 5 protein</fullName>
    </submittedName>
</protein>
<dbReference type="SUPFAM" id="SSF51445">
    <property type="entry name" value="(Trans)glycosidases"/>
    <property type="match status" value="1"/>
</dbReference>
<dbReference type="RefSeq" id="WP_151561197.1">
    <property type="nucleotide sequence ID" value="NZ_WBMT01000007.1"/>
</dbReference>
<feature type="compositionally biased region" description="Low complexity" evidence="8">
    <location>
        <begin position="32"/>
        <end position="48"/>
    </location>
</feature>
<evidence type="ECO:0000256" key="3">
    <source>
        <dbReference type="ARBA" id="ARBA00023001"/>
    </source>
</evidence>
<feature type="domain" description="Glycoside hydrolase family 5" evidence="10">
    <location>
        <begin position="71"/>
        <end position="360"/>
    </location>
</feature>
<accession>A0A6H9Z004</accession>
<reference evidence="11 12" key="1">
    <citation type="submission" date="2019-09" db="EMBL/GenBank/DDBJ databases">
        <title>Actinomadura physcomitrii sp. nov., a novel actinomycete isolated from moss [Physcomitrium sphaericum (Ludw) Fuernr].</title>
        <authorList>
            <person name="Zhuang X."/>
            <person name="Liu C."/>
        </authorList>
    </citation>
    <scope>NUCLEOTIDE SEQUENCE [LARGE SCALE GENOMIC DNA]</scope>
    <source>
        <strain evidence="11 12">HMC1</strain>
    </source>
</reference>
<evidence type="ECO:0000313" key="12">
    <source>
        <dbReference type="Proteomes" id="UP000468735"/>
    </source>
</evidence>
<dbReference type="Pfam" id="PF00150">
    <property type="entry name" value="Cellulase"/>
    <property type="match status" value="1"/>
</dbReference>